<dbReference type="InterPro" id="IPR036388">
    <property type="entry name" value="WH-like_DNA-bd_sf"/>
</dbReference>
<dbReference type="InterPro" id="IPR036390">
    <property type="entry name" value="WH_DNA-bd_sf"/>
</dbReference>
<dbReference type="SUPFAM" id="SSF46785">
    <property type="entry name" value="Winged helix' DNA-binding domain"/>
    <property type="match status" value="1"/>
</dbReference>
<gene>
    <name evidence="2" type="ORF">GCM10008955_04940</name>
</gene>
<feature type="domain" description="HTH marR-type" evidence="1">
    <location>
        <begin position="22"/>
        <end position="162"/>
    </location>
</feature>
<evidence type="ECO:0000313" key="2">
    <source>
        <dbReference type="EMBL" id="GGK14542.1"/>
    </source>
</evidence>
<dbReference type="Gene3D" id="1.10.10.10">
    <property type="entry name" value="Winged helix-like DNA-binding domain superfamily/Winged helix DNA-binding domain"/>
    <property type="match status" value="1"/>
</dbReference>
<proteinExistence type="predicted"/>
<dbReference type="InterPro" id="IPR039422">
    <property type="entry name" value="MarR/SlyA-like"/>
</dbReference>
<sequence length="174" mass="19041">MNPSRLPAEEQPELPAANLEAAAALGNVMKQLHRHISSQVMHGMQAELVDLDLSFSQMTALHQLRAGGEMTVTELSARTRLSVPAASHLVERLVQRGLAARMENPDNRREKVVTLTPASLDVLGKMDRNFMGAYVSTFAHLQPQTVQAAARHVAALLQELESLNPESCAFKENP</sequence>
<protein>
    <recommendedName>
        <fullName evidence="1">HTH marR-type domain-containing protein</fullName>
    </recommendedName>
</protein>
<evidence type="ECO:0000259" key="1">
    <source>
        <dbReference type="PROSITE" id="PS50995"/>
    </source>
</evidence>
<organism evidence="2 3">
    <name type="scientific">Deinococcus malanensis</name>
    <dbReference type="NCBI Taxonomy" id="1706855"/>
    <lineage>
        <taxon>Bacteria</taxon>
        <taxon>Thermotogati</taxon>
        <taxon>Deinococcota</taxon>
        <taxon>Deinococci</taxon>
        <taxon>Deinococcales</taxon>
        <taxon>Deinococcaceae</taxon>
        <taxon>Deinococcus</taxon>
    </lineage>
</organism>
<evidence type="ECO:0000313" key="3">
    <source>
        <dbReference type="Proteomes" id="UP000647587"/>
    </source>
</evidence>
<dbReference type="PANTHER" id="PTHR33164:SF57">
    <property type="entry name" value="MARR-FAMILY TRANSCRIPTIONAL REGULATOR"/>
    <property type="match status" value="1"/>
</dbReference>
<dbReference type="Proteomes" id="UP000647587">
    <property type="component" value="Unassembled WGS sequence"/>
</dbReference>
<dbReference type="PROSITE" id="PS50995">
    <property type="entry name" value="HTH_MARR_2"/>
    <property type="match status" value="1"/>
</dbReference>
<dbReference type="RefSeq" id="WP_189004255.1">
    <property type="nucleotide sequence ID" value="NZ_BMPP01000002.1"/>
</dbReference>
<comment type="caution">
    <text evidence="2">The sequence shown here is derived from an EMBL/GenBank/DDBJ whole genome shotgun (WGS) entry which is preliminary data.</text>
</comment>
<dbReference type="EMBL" id="BMPP01000002">
    <property type="protein sequence ID" value="GGK14542.1"/>
    <property type="molecule type" value="Genomic_DNA"/>
</dbReference>
<dbReference type="Pfam" id="PF12802">
    <property type="entry name" value="MarR_2"/>
    <property type="match status" value="1"/>
</dbReference>
<dbReference type="SMART" id="SM00347">
    <property type="entry name" value="HTH_MARR"/>
    <property type="match status" value="1"/>
</dbReference>
<dbReference type="PANTHER" id="PTHR33164">
    <property type="entry name" value="TRANSCRIPTIONAL REGULATOR, MARR FAMILY"/>
    <property type="match status" value="1"/>
</dbReference>
<accession>A0ABQ2EKL0</accession>
<name>A0ABQ2EKL0_9DEIO</name>
<dbReference type="InterPro" id="IPR000835">
    <property type="entry name" value="HTH_MarR-typ"/>
</dbReference>
<reference evidence="3" key="1">
    <citation type="journal article" date="2019" name="Int. J. Syst. Evol. Microbiol.">
        <title>The Global Catalogue of Microorganisms (GCM) 10K type strain sequencing project: providing services to taxonomists for standard genome sequencing and annotation.</title>
        <authorList>
            <consortium name="The Broad Institute Genomics Platform"/>
            <consortium name="The Broad Institute Genome Sequencing Center for Infectious Disease"/>
            <person name="Wu L."/>
            <person name="Ma J."/>
        </authorList>
    </citation>
    <scope>NUCLEOTIDE SEQUENCE [LARGE SCALE GENOMIC DNA]</scope>
    <source>
        <strain evidence="3">JCM 30331</strain>
    </source>
</reference>
<keyword evidence="3" id="KW-1185">Reference proteome</keyword>